<protein>
    <recommendedName>
        <fullName evidence="4">Em GEA1 (EM1)</fullName>
    </recommendedName>
</protein>
<accession>Q0W1K9</accession>
<dbReference type="RefSeq" id="WP_012034852.1">
    <property type="nucleotide sequence ID" value="NC_009464.1"/>
</dbReference>
<dbReference type="EMBL" id="AM114193">
    <property type="protein sequence ID" value="CAJ37734.1"/>
    <property type="molecule type" value="Genomic_DNA"/>
</dbReference>
<dbReference type="GeneID" id="5145460"/>
<evidence type="ECO:0008006" key="4">
    <source>
        <dbReference type="Google" id="ProtNLM"/>
    </source>
</evidence>
<proteinExistence type="predicted"/>
<dbReference type="eggNOG" id="arCOG11115">
    <property type="taxonomic scope" value="Archaea"/>
</dbReference>
<organism evidence="2 3">
    <name type="scientific">Methanocella arvoryzae (strain DSM 22066 / NBRC 105507 / MRE50)</name>
    <dbReference type="NCBI Taxonomy" id="351160"/>
    <lineage>
        <taxon>Archaea</taxon>
        <taxon>Methanobacteriati</taxon>
        <taxon>Methanobacteriota</taxon>
        <taxon>Stenosarchaea group</taxon>
        <taxon>Methanomicrobia</taxon>
        <taxon>Methanocellales</taxon>
        <taxon>Methanocellaceae</taxon>
        <taxon>Methanocella</taxon>
    </lineage>
</organism>
<name>Q0W1K9_METAR</name>
<evidence type="ECO:0000313" key="2">
    <source>
        <dbReference type="EMBL" id="CAJ37734.1"/>
    </source>
</evidence>
<sequence length="58" mass="6464">MAEEKGEMTVEEAGRKGGHKGGEKVKEKYGPEFYSKIGHKGGQKVKELIEKGKEEESR</sequence>
<feature type="compositionally biased region" description="Basic and acidic residues" evidence="1">
    <location>
        <begin position="44"/>
        <end position="58"/>
    </location>
</feature>
<gene>
    <name evidence="2" type="ORF">RCIX2690</name>
</gene>
<feature type="compositionally biased region" description="Basic and acidic residues" evidence="1">
    <location>
        <begin position="1"/>
        <end position="30"/>
    </location>
</feature>
<reference evidence="2 3" key="1">
    <citation type="journal article" date="2006" name="Science">
        <title>Genome of rice cluster I archaea -- the key methane producers in the rice rhizosphere.</title>
        <authorList>
            <person name="Erkel C."/>
            <person name="Kube M."/>
            <person name="Reinhardt R."/>
            <person name="Liesack W."/>
        </authorList>
    </citation>
    <scope>NUCLEOTIDE SEQUENCE [LARGE SCALE GENOMIC DNA]</scope>
    <source>
        <strain evidence="3">DSM 22066 / NBRC 105507 / MRE50</strain>
    </source>
</reference>
<dbReference type="Proteomes" id="UP000000663">
    <property type="component" value="Chromosome"/>
</dbReference>
<dbReference type="KEGG" id="rci:RCIX2690"/>
<dbReference type="AlphaFoldDB" id="Q0W1K9"/>
<feature type="region of interest" description="Disordered" evidence="1">
    <location>
        <begin position="1"/>
        <end position="58"/>
    </location>
</feature>
<keyword evidence="3" id="KW-1185">Reference proteome</keyword>
<evidence type="ECO:0000256" key="1">
    <source>
        <dbReference type="SAM" id="MobiDB-lite"/>
    </source>
</evidence>
<dbReference type="STRING" id="351160.RCIX2690"/>
<evidence type="ECO:0000313" key="3">
    <source>
        <dbReference type="Proteomes" id="UP000000663"/>
    </source>
</evidence>